<comment type="caution">
    <text evidence="2">The sequence shown here is derived from an EMBL/GenBank/DDBJ whole genome shotgun (WGS) entry which is preliminary data.</text>
</comment>
<name>A0A0V1AMB2_TRISP</name>
<accession>A0A0V1AMB2</accession>
<reference evidence="2 3" key="1">
    <citation type="submission" date="2015-01" db="EMBL/GenBank/DDBJ databases">
        <title>Evolution of Trichinella species and genotypes.</title>
        <authorList>
            <person name="Korhonen P.K."/>
            <person name="Edoardo P."/>
            <person name="Giuseppe L.R."/>
            <person name="Gasser R.B."/>
        </authorList>
    </citation>
    <scope>NUCLEOTIDE SEQUENCE [LARGE SCALE GENOMIC DNA]</scope>
    <source>
        <strain evidence="2">ISS3</strain>
    </source>
</reference>
<feature type="signal peptide" evidence="1">
    <location>
        <begin position="1"/>
        <end position="15"/>
    </location>
</feature>
<keyword evidence="1" id="KW-0732">Signal</keyword>
<dbReference type="EMBL" id="JYDH01000774">
    <property type="protein sequence ID" value="KRY25706.1"/>
    <property type="molecule type" value="Genomic_DNA"/>
</dbReference>
<sequence length="78" mass="8752">MLGIIIVMITGLITSLLRLEDSNINNKNALFNSTNLCKLNVDNQPERSENLESNLQVIPNSHLPLTLVHAFHVPYPNM</sequence>
<evidence type="ECO:0000256" key="1">
    <source>
        <dbReference type="SAM" id="SignalP"/>
    </source>
</evidence>
<protein>
    <submittedName>
        <fullName evidence="2">Uncharacterized protein</fullName>
    </submittedName>
</protein>
<organism evidence="2 3">
    <name type="scientific">Trichinella spiralis</name>
    <name type="common">Trichina worm</name>
    <dbReference type="NCBI Taxonomy" id="6334"/>
    <lineage>
        <taxon>Eukaryota</taxon>
        <taxon>Metazoa</taxon>
        <taxon>Ecdysozoa</taxon>
        <taxon>Nematoda</taxon>
        <taxon>Enoplea</taxon>
        <taxon>Dorylaimia</taxon>
        <taxon>Trichinellida</taxon>
        <taxon>Trichinellidae</taxon>
        <taxon>Trichinella</taxon>
    </lineage>
</organism>
<dbReference type="InParanoid" id="A0A0V1AMB2"/>
<keyword evidence="3" id="KW-1185">Reference proteome</keyword>
<feature type="chain" id="PRO_5012091018" evidence="1">
    <location>
        <begin position="16"/>
        <end position="78"/>
    </location>
</feature>
<evidence type="ECO:0000313" key="3">
    <source>
        <dbReference type="Proteomes" id="UP000054776"/>
    </source>
</evidence>
<proteinExistence type="predicted"/>
<evidence type="ECO:0000313" key="2">
    <source>
        <dbReference type="EMBL" id="KRY25706.1"/>
    </source>
</evidence>
<dbReference type="Proteomes" id="UP000054776">
    <property type="component" value="Unassembled WGS sequence"/>
</dbReference>
<dbReference type="AlphaFoldDB" id="A0A0V1AMB2"/>
<gene>
    <name evidence="2" type="ORF">T01_10173</name>
</gene>